<proteinExistence type="predicted"/>
<dbReference type="AlphaFoldDB" id="A0A0E2BK10"/>
<dbReference type="Proteomes" id="UP000006253">
    <property type="component" value="Unassembled WGS sequence"/>
</dbReference>
<reference evidence="1 2" key="1">
    <citation type="submission" date="2012-10" db="EMBL/GenBank/DDBJ databases">
        <authorList>
            <person name="Harkins D.M."/>
            <person name="Durkin A.S."/>
            <person name="Brinkac L.M."/>
            <person name="Selengut J.D."/>
            <person name="Sanka R."/>
            <person name="DePew J."/>
            <person name="Purushe J."/>
            <person name="Peacock S.J."/>
            <person name="Thaipadungpanit J."/>
            <person name="Wuthiekanun V.W."/>
            <person name="Day N.P."/>
            <person name="Vinetz J.M."/>
            <person name="Sutton G.G."/>
            <person name="Nelson W.C."/>
            <person name="Fouts D.E."/>
        </authorList>
    </citation>
    <scope>NUCLEOTIDE SEQUENCE [LARGE SCALE GENOMIC DNA]</scope>
    <source>
        <strain evidence="1 2">H1</strain>
    </source>
</reference>
<organism evidence="1 2">
    <name type="scientific">Leptospira kirschneri str. H1</name>
    <dbReference type="NCBI Taxonomy" id="1049966"/>
    <lineage>
        <taxon>Bacteria</taxon>
        <taxon>Pseudomonadati</taxon>
        <taxon>Spirochaetota</taxon>
        <taxon>Spirochaetia</taxon>
        <taxon>Leptospirales</taxon>
        <taxon>Leptospiraceae</taxon>
        <taxon>Leptospira</taxon>
    </lineage>
</organism>
<dbReference type="RefSeq" id="WP_004755216.1">
    <property type="nucleotide sequence ID" value="NZ_AHMY02000010.1"/>
</dbReference>
<dbReference type="EMBL" id="AHMY02000010">
    <property type="protein sequence ID" value="EKO17631.1"/>
    <property type="molecule type" value="Genomic_DNA"/>
</dbReference>
<comment type="caution">
    <text evidence="1">The sequence shown here is derived from an EMBL/GenBank/DDBJ whole genome shotgun (WGS) entry which is preliminary data.</text>
</comment>
<evidence type="ECO:0000313" key="1">
    <source>
        <dbReference type="EMBL" id="EKO17631.1"/>
    </source>
</evidence>
<protein>
    <submittedName>
        <fullName evidence="1">Uncharacterized protein</fullName>
    </submittedName>
</protein>
<name>A0A0E2BK10_9LEPT</name>
<gene>
    <name evidence="1" type="ORF">LEP1GSC081_0560</name>
</gene>
<evidence type="ECO:0000313" key="2">
    <source>
        <dbReference type="Proteomes" id="UP000006253"/>
    </source>
</evidence>
<accession>A0A0E2BK10</accession>
<sequence>MYYFPGRKIKYPEDGDEREIYEAQLAAELEFVQQIEINTLTRAIVKAFNGD</sequence>
<dbReference type="GeneID" id="43965342"/>